<dbReference type="EMBL" id="CP138359">
    <property type="protein sequence ID" value="WPF83131.1"/>
    <property type="molecule type" value="Genomic_DNA"/>
</dbReference>
<evidence type="ECO:0000313" key="5">
    <source>
        <dbReference type="Proteomes" id="UP001304340"/>
    </source>
</evidence>
<dbReference type="KEGG" id="sbil:SANBI_000784"/>
<feature type="compositionally biased region" description="Low complexity" evidence="1">
    <location>
        <begin position="81"/>
        <end position="90"/>
    </location>
</feature>
<evidence type="ECO:0000256" key="1">
    <source>
        <dbReference type="SAM" id="MobiDB-lite"/>
    </source>
</evidence>
<keyword evidence="2" id="KW-0472">Membrane</keyword>
<feature type="region of interest" description="Disordered" evidence="1">
    <location>
        <begin position="153"/>
        <end position="180"/>
    </location>
</feature>
<dbReference type="PANTHER" id="PTHR34385">
    <property type="entry name" value="D-ALANYL-D-ALANINE CARBOXYPEPTIDASE"/>
    <property type="match status" value="1"/>
</dbReference>
<dbReference type="GO" id="GO:0008233">
    <property type="term" value="F:peptidase activity"/>
    <property type="evidence" value="ECO:0007669"/>
    <property type="project" value="InterPro"/>
</dbReference>
<protein>
    <submittedName>
        <fullName evidence="4">M15 family metallopeptidase</fullName>
    </submittedName>
</protein>
<keyword evidence="2" id="KW-0812">Transmembrane</keyword>
<sequence length="306" mass="31331">MTSSQATSRPRIPRRGAAESAPPAQVDGPPRRRTHVRANAPHVVPFDTVREVGIPARSLASSGTPAVSPPVPSSAERTATPQARPAVRVVPSPPPPPALPAAGPPASWPLPDEESPEHAVRNPRRTALLVAVPVAVVVLGLAAVALGVSGRSDAPQGDGAGSGAASAPQDGGVAESPATGLDPELERRFALAVEAAAADGVTLTLTSGWRSAEDQAALVESAVERYGSLEEARRWVLPPGRSAHVAGRAIDVGPTDGALWLEQHGADLGLCRVYANELWHFEPVIEPGGACPALLDDSSSGWDGLG</sequence>
<dbReference type="Pfam" id="PF02557">
    <property type="entry name" value="VanY"/>
    <property type="match status" value="1"/>
</dbReference>
<dbReference type="RefSeq" id="WP_319159116.1">
    <property type="nucleotide sequence ID" value="NZ_CP138359.1"/>
</dbReference>
<dbReference type="InterPro" id="IPR009045">
    <property type="entry name" value="Zn_M74/Hedgehog-like"/>
</dbReference>
<dbReference type="Proteomes" id="UP001304340">
    <property type="component" value="Chromosome"/>
</dbReference>
<keyword evidence="2" id="KW-1133">Transmembrane helix</keyword>
<dbReference type="CDD" id="cd14846">
    <property type="entry name" value="Peptidase_M15_like"/>
    <property type="match status" value="1"/>
</dbReference>
<dbReference type="AlphaFoldDB" id="A0AAF1BYT0"/>
<proteinExistence type="predicted"/>
<feature type="compositionally biased region" description="Low complexity" evidence="1">
    <location>
        <begin position="153"/>
        <end position="172"/>
    </location>
</feature>
<dbReference type="SUPFAM" id="SSF55166">
    <property type="entry name" value="Hedgehog/DD-peptidase"/>
    <property type="match status" value="1"/>
</dbReference>
<reference evidence="5" key="1">
    <citation type="submission" date="2023-11" db="EMBL/GenBank/DDBJ databases">
        <authorList>
            <person name="Helweg L.P."/>
            <person name="Kiel A."/>
            <person name="Hitz F."/>
            <person name="Ruckert-Reed C."/>
            <person name="Busche T."/>
            <person name="Kaltschmidt B."/>
            <person name="Kaltschmidt C."/>
        </authorList>
    </citation>
    <scope>NUCLEOTIDE SEQUENCE [LARGE SCALE GENOMIC DNA]</scope>
    <source>
        <strain evidence="5">4.1</strain>
    </source>
</reference>
<gene>
    <name evidence="4" type="ORF">SANBI_000784</name>
</gene>
<evidence type="ECO:0000313" key="4">
    <source>
        <dbReference type="EMBL" id="WPF83131.1"/>
    </source>
</evidence>
<keyword evidence="5" id="KW-1185">Reference proteome</keyword>
<feature type="domain" description="D-alanyl-D-alanine carboxypeptidase-like core" evidence="3">
    <location>
        <begin position="181"/>
        <end position="266"/>
    </location>
</feature>
<organism evidence="4 5">
    <name type="scientific">Sanguibacter biliveldensis</name>
    <dbReference type="NCBI Taxonomy" id="3030830"/>
    <lineage>
        <taxon>Bacteria</taxon>
        <taxon>Bacillati</taxon>
        <taxon>Actinomycetota</taxon>
        <taxon>Actinomycetes</taxon>
        <taxon>Micrococcales</taxon>
        <taxon>Sanguibacteraceae</taxon>
        <taxon>Sanguibacter</taxon>
    </lineage>
</organism>
<feature type="transmembrane region" description="Helical" evidence="2">
    <location>
        <begin position="127"/>
        <end position="148"/>
    </location>
</feature>
<dbReference type="InterPro" id="IPR052179">
    <property type="entry name" value="DD-CPase-like"/>
</dbReference>
<dbReference type="GO" id="GO:0006508">
    <property type="term" value="P:proteolysis"/>
    <property type="evidence" value="ECO:0007669"/>
    <property type="project" value="InterPro"/>
</dbReference>
<evidence type="ECO:0000259" key="3">
    <source>
        <dbReference type="Pfam" id="PF02557"/>
    </source>
</evidence>
<evidence type="ECO:0000256" key="2">
    <source>
        <dbReference type="SAM" id="Phobius"/>
    </source>
</evidence>
<dbReference type="InterPro" id="IPR003709">
    <property type="entry name" value="VanY-like_core_dom"/>
</dbReference>
<feature type="region of interest" description="Disordered" evidence="1">
    <location>
        <begin position="1"/>
        <end position="120"/>
    </location>
</feature>
<dbReference type="PANTHER" id="PTHR34385:SF1">
    <property type="entry name" value="PEPTIDOGLYCAN L-ALANYL-D-GLUTAMATE ENDOPEPTIDASE CWLK"/>
    <property type="match status" value="1"/>
</dbReference>
<dbReference type="Gene3D" id="3.30.1380.10">
    <property type="match status" value="1"/>
</dbReference>
<feature type="compositionally biased region" description="Pro residues" evidence="1">
    <location>
        <begin position="91"/>
        <end position="108"/>
    </location>
</feature>
<name>A0AAF1BYT0_9MICO</name>
<accession>A0AAF1BYT0</accession>